<gene>
    <name evidence="2" type="ORF">NA57DRAFT_74308</name>
</gene>
<organism evidence="2 3">
    <name type="scientific">Rhizodiscina lignyota</name>
    <dbReference type="NCBI Taxonomy" id="1504668"/>
    <lineage>
        <taxon>Eukaryota</taxon>
        <taxon>Fungi</taxon>
        <taxon>Dikarya</taxon>
        <taxon>Ascomycota</taxon>
        <taxon>Pezizomycotina</taxon>
        <taxon>Dothideomycetes</taxon>
        <taxon>Pleosporomycetidae</taxon>
        <taxon>Aulographales</taxon>
        <taxon>Rhizodiscinaceae</taxon>
        <taxon>Rhizodiscina</taxon>
    </lineage>
</organism>
<name>A0A9P4IK45_9PEZI</name>
<protein>
    <recommendedName>
        <fullName evidence="1">Amidohydrolase-related domain-containing protein</fullName>
    </recommendedName>
</protein>
<feature type="domain" description="Amidohydrolase-related" evidence="1">
    <location>
        <begin position="15"/>
        <end position="232"/>
    </location>
</feature>
<dbReference type="EMBL" id="ML978124">
    <property type="protein sequence ID" value="KAF2100710.1"/>
    <property type="molecule type" value="Genomic_DNA"/>
</dbReference>
<sequence length="284" mass="32080">MPDKFPYAIPRTYTPKAALITDYPNDVTGCKNIVIVHASMQGNSAEPLLGAISEEKKLDGYKLRGLATVVPDTVTDDELNHLYAAGVRGARLHRMAWEAKSRPSSEPLIKEVDALAKRLSQDSRHEWIVDVFCDFRTWVDLAPTVRAYPKIKFVADHFGGTFPGEEKLEEFGKFLDLVKEKRLWVKLSGFERLYNGIPEGIDSLTPLAKAIIEAGPTQIIFGSDWPHTQLGKGRTGMTEKQRLETVEGFREVPNAAHIQKLREWITDDTTWQKFWVENPSLLFA</sequence>
<evidence type="ECO:0000313" key="3">
    <source>
        <dbReference type="Proteomes" id="UP000799772"/>
    </source>
</evidence>
<dbReference type="PANTHER" id="PTHR35563">
    <property type="entry name" value="BARREL METAL-DEPENDENT HYDROLASE, PUTATIVE (AFU_ORTHOLOGUE AFUA_1G16240)-RELATED"/>
    <property type="match status" value="1"/>
</dbReference>
<accession>A0A9P4IK45</accession>
<proteinExistence type="predicted"/>
<keyword evidence="3" id="KW-1185">Reference proteome</keyword>
<comment type="caution">
    <text evidence="2">The sequence shown here is derived from an EMBL/GenBank/DDBJ whole genome shotgun (WGS) entry which is preliminary data.</text>
</comment>
<dbReference type="SUPFAM" id="SSF51556">
    <property type="entry name" value="Metallo-dependent hydrolases"/>
    <property type="match status" value="1"/>
</dbReference>
<dbReference type="InterPro" id="IPR006680">
    <property type="entry name" value="Amidohydro-rel"/>
</dbReference>
<evidence type="ECO:0000259" key="1">
    <source>
        <dbReference type="Pfam" id="PF04909"/>
    </source>
</evidence>
<dbReference type="OrthoDB" id="2135488at2759"/>
<evidence type="ECO:0000313" key="2">
    <source>
        <dbReference type="EMBL" id="KAF2100710.1"/>
    </source>
</evidence>
<dbReference type="PANTHER" id="PTHR35563:SF2">
    <property type="entry name" value="BARREL METAL-DEPENDENT HYDROLASE, PUTATIVE (AFU_ORTHOLOGUE AFUA_1G16240)-RELATED"/>
    <property type="match status" value="1"/>
</dbReference>
<dbReference type="InterPro" id="IPR052358">
    <property type="entry name" value="Aro_Compnd_Degr_Hydrolases"/>
</dbReference>
<dbReference type="Pfam" id="PF04909">
    <property type="entry name" value="Amidohydro_2"/>
    <property type="match status" value="1"/>
</dbReference>
<dbReference type="GO" id="GO:0016787">
    <property type="term" value="F:hydrolase activity"/>
    <property type="evidence" value="ECO:0007669"/>
    <property type="project" value="InterPro"/>
</dbReference>
<dbReference type="InterPro" id="IPR032466">
    <property type="entry name" value="Metal_Hydrolase"/>
</dbReference>
<dbReference type="Gene3D" id="3.20.20.140">
    <property type="entry name" value="Metal-dependent hydrolases"/>
    <property type="match status" value="1"/>
</dbReference>
<dbReference type="Proteomes" id="UP000799772">
    <property type="component" value="Unassembled WGS sequence"/>
</dbReference>
<reference evidence="2" key="1">
    <citation type="journal article" date="2020" name="Stud. Mycol.">
        <title>101 Dothideomycetes genomes: a test case for predicting lifestyles and emergence of pathogens.</title>
        <authorList>
            <person name="Haridas S."/>
            <person name="Albert R."/>
            <person name="Binder M."/>
            <person name="Bloem J."/>
            <person name="Labutti K."/>
            <person name="Salamov A."/>
            <person name="Andreopoulos B."/>
            <person name="Baker S."/>
            <person name="Barry K."/>
            <person name="Bills G."/>
            <person name="Bluhm B."/>
            <person name="Cannon C."/>
            <person name="Castanera R."/>
            <person name="Culley D."/>
            <person name="Daum C."/>
            <person name="Ezra D."/>
            <person name="Gonzalez J."/>
            <person name="Henrissat B."/>
            <person name="Kuo A."/>
            <person name="Liang C."/>
            <person name="Lipzen A."/>
            <person name="Lutzoni F."/>
            <person name="Magnuson J."/>
            <person name="Mondo S."/>
            <person name="Nolan M."/>
            <person name="Ohm R."/>
            <person name="Pangilinan J."/>
            <person name="Park H.-J."/>
            <person name="Ramirez L."/>
            <person name="Alfaro M."/>
            <person name="Sun H."/>
            <person name="Tritt A."/>
            <person name="Yoshinaga Y."/>
            <person name="Zwiers L.-H."/>
            <person name="Turgeon B."/>
            <person name="Goodwin S."/>
            <person name="Spatafora J."/>
            <person name="Crous P."/>
            <person name="Grigoriev I."/>
        </authorList>
    </citation>
    <scope>NUCLEOTIDE SEQUENCE</scope>
    <source>
        <strain evidence="2">CBS 133067</strain>
    </source>
</reference>
<dbReference type="AlphaFoldDB" id="A0A9P4IK45"/>